<evidence type="ECO:0000313" key="2">
    <source>
        <dbReference type="Proteomes" id="UP000306985"/>
    </source>
</evidence>
<protein>
    <submittedName>
        <fullName evidence="1">Uncharacterized protein</fullName>
    </submittedName>
</protein>
<name>A0A4V6CSX4_9ACTN</name>
<reference evidence="1 2" key="1">
    <citation type="submission" date="2019-05" db="EMBL/GenBank/DDBJ databases">
        <title>Nakamurella sp. N5BH11, whole genome shotgun sequence.</title>
        <authorList>
            <person name="Tuo L."/>
        </authorList>
    </citation>
    <scope>NUCLEOTIDE SEQUENCE [LARGE SCALE GENOMIC DNA]</scope>
    <source>
        <strain evidence="1 2">N5BH11</strain>
    </source>
</reference>
<comment type="caution">
    <text evidence="1">The sequence shown here is derived from an EMBL/GenBank/DDBJ whole genome shotgun (WGS) entry which is preliminary data.</text>
</comment>
<accession>A0A4V6CSX4</accession>
<dbReference type="EMBL" id="SZZH01000006">
    <property type="protein sequence ID" value="TKV56765.1"/>
    <property type="molecule type" value="Genomic_DNA"/>
</dbReference>
<dbReference type="Proteomes" id="UP000306985">
    <property type="component" value="Unassembled WGS sequence"/>
</dbReference>
<dbReference type="OrthoDB" id="4053327at2"/>
<evidence type="ECO:0000313" key="1">
    <source>
        <dbReference type="EMBL" id="TKV56765.1"/>
    </source>
</evidence>
<sequence length="298" mass="31422">MSTASGCSGSGPGIEARAQEAAAALAQVQRTSEVIGSAEAVLVKKCVHEKGYPSSAEPQAEPDETDLGLLPPPTRAIAEEVGYGVATRLLKAQTPDESSQWKAASDLDREAAYKAAFGDPSKIVTETFDDGYTVNVGADGCYADVRRDLYGDLARYTRMTWIASQSLNQAKTAVAESSKWQGVASEWRVCIEGKGLNAASSGAIRANLYEARGAVAVSSSEDRFSQYLQMRDNERELATADADCAEQAGAPGAWIEAVSTANAEDLAKNHDALVEWAATVTDRSASALESAQDASRSS</sequence>
<dbReference type="RefSeq" id="WP_137451152.1">
    <property type="nucleotide sequence ID" value="NZ_SZZH01000006.1"/>
</dbReference>
<organism evidence="1 2">
    <name type="scientific">Nakamurella flava</name>
    <dbReference type="NCBI Taxonomy" id="2576308"/>
    <lineage>
        <taxon>Bacteria</taxon>
        <taxon>Bacillati</taxon>
        <taxon>Actinomycetota</taxon>
        <taxon>Actinomycetes</taxon>
        <taxon>Nakamurellales</taxon>
        <taxon>Nakamurellaceae</taxon>
        <taxon>Nakamurella</taxon>
    </lineage>
</organism>
<gene>
    <name evidence="1" type="ORF">FDO65_18095</name>
</gene>
<dbReference type="AlphaFoldDB" id="A0A4V6CSX4"/>
<proteinExistence type="predicted"/>
<keyword evidence="2" id="KW-1185">Reference proteome</keyword>